<evidence type="ECO:0000313" key="12">
    <source>
        <dbReference type="EMBL" id="KAK3761927.1"/>
    </source>
</evidence>
<sequence length="335" mass="36733">MYLLSALSLSVAAIFAVAVSVDFAPLSDAEIEYINSLEGNTWKAGRNFAASDLDRVKRLLGVDIEANAEYNKLHLSYPKMVYPDGDLPATFDARKNWPKCATIKDIRDQSNCGSCWAFGSVEAQSDRHCTIRNITVRLSPEDVLSCCEDCSGSPGKGCLGGFPASAYDYWRKTGVVSGGPYGSKDTCYPYEIPPCHTPTPNCTKLHATPQCTRKCIPGYPKSFEQDKHYGEFSYAVKGVELIMKELVNNGPVTAAFMVFSDFMSYKSGVYKHVSEQYLGGHAVKIIGYGTEDGQDYWLVANSWGTAWGMQGFFKIAKGSDECQIEDAIVAGIPQK</sequence>
<evidence type="ECO:0000256" key="8">
    <source>
        <dbReference type="ARBA" id="ARBA00055576"/>
    </source>
</evidence>
<keyword evidence="3 10" id="KW-0732">Signal</keyword>
<dbReference type="PANTHER" id="PTHR12411">
    <property type="entry name" value="CYSTEINE PROTEASE FAMILY C1-RELATED"/>
    <property type="match status" value="1"/>
</dbReference>
<name>A0AAE1D989_9GAST</name>
<dbReference type="SUPFAM" id="SSF54001">
    <property type="entry name" value="Cysteine proteinases"/>
    <property type="match status" value="1"/>
</dbReference>
<evidence type="ECO:0000256" key="1">
    <source>
        <dbReference type="ARBA" id="ARBA00008455"/>
    </source>
</evidence>
<dbReference type="PROSITE" id="PS00640">
    <property type="entry name" value="THIOL_PROTEASE_ASN"/>
    <property type="match status" value="1"/>
</dbReference>
<dbReference type="SMART" id="SM00645">
    <property type="entry name" value="Pept_C1"/>
    <property type="match status" value="1"/>
</dbReference>
<keyword evidence="2" id="KW-0645">Protease</keyword>
<dbReference type="Proteomes" id="UP001283361">
    <property type="component" value="Unassembled WGS sequence"/>
</dbReference>
<dbReference type="Pfam" id="PF08127">
    <property type="entry name" value="Propeptide_C1"/>
    <property type="match status" value="1"/>
</dbReference>
<accession>A0AAE1D989</accession>
<gene>
    <name evidence="12" type="ORF">RRG08_045672</name>
</gene>
<reference evidence="12" key="1">
    <citation type="journal article" date="2023" name="G3 (Bethesda)">
        <title>A reference genome for the long-term kleptoplast-retaining sea slug Elysia crispata morphotype clarki.</title>
        <authorList>
            <person name="Eastman K.E."/>
            <person name="Pendleton A.L."/>
            <person name="Shaikh M.A."/>
            <person name="Suttiyut T."/>
            <person name="Ogas R."/>
            <person name="Tomko P."/>
            <person name="Gavelis G."/>
            <person name="Widhalm J.R."/>
            <person name="Wisecaver J.H."/>
        </authorList>
    </citation>
    <scope>NUCLEOTIDE SEQUENCE</scope>
    <source>
        <strain evidence="12">ECLA1</strain>
    </source>
</reference>
<keyword evidence="4" id="KW-0378">Hydrolase</keyword>
<dbReference type="PROSITE" id="PS00139">
    <property type="entry name" value="THIOL_PROTEASE_CYS"/>
    <property type="match status" value="1"/>
</dbReference>
<evidence type="ECO:0000313" key="13">
    <source>
        <dbReference type="Proteomes" id="UP001283361"/>
    </source>
</evidence>
<dbReference type="AlphaFoldDB" id="A0AAE1D989"/>
<dbReference type="InterPro" id="IPR038765">
    <property type="entry name" value="Papain-like_cys_pep_sf"/>
</dbReference>
<dbReference type="Pfam" id="PF00112">
    <property type="entry name" value="Peptidase_C1"/>
    <property type="match status" value="1"/>
</dbReference>
<dbReference type="FunFam" id="3.90.70.10:FF:000031">
    <property type="entry name" value="Cathepsin B"/>
    <property type="match status" value="1"/>
</dbReference>
<evidence type="ECO:0000256" key="5">
    <source>
        <dbReference type="ARBA" id="ARBA00022807"/>
    </source>
</evidence>
<proteinExistence type="inferred from homology"/>
<dbReference type="PROSITE" id="PS00639">
    <property type="entry name" value="THIOL_PROTEASE_HIS"/>
    <property type="match status" value="1"/>
</dbReference>
<keyword evidence="13" id="KW-1185">Reference proteome</keyword>
<evidence type="ECO:0000256" key="3">
    <source>
        <dbReference type="ARBA" id="ARBA00022729"/>
    </source>
</evidence>
<evidence type="ECO:0000259" key="11">
    <source>
        <dbReference type="SMART" id="SM00645"/>
    </source>
</evidence>
<evidence type="ECO:0000256" key="2">
    <source>
        <dbReference type="ARBA" id="ARBA00022670"/>
    </source>
</evidence>
<keyword evidence="5" id="KW-0788">Thiol protease</keyword>
<evidence type="ECO:0000256" key="9">
    <source>
        <dbReference type="ARBA" id="ARBA00073107"/>
    </source>
</evidence>
<feature type="domain" description="Peptidase C1A papain C-terminal" evidence="11">
    <location>
        <begin position="87"/>
        <end position="332"/>
    </location>
</feature>
<feature type="chain" id="PRO_5042241389" description="Cathepsin B-like cysteine proteinase" evidence="10">
    <location>
        <begin position="30"/>
        <end position="335"/>
    </location>
</feature>
<organism evidence="12 13">
    <name type="scientific">Elysia crispata</name>
    <name type="common">lettuce slug</name>
    <dbReference type="NCBI Taxonomy" id="231223"/>
    <lineage>
        <taxon>Eukaryota</taxon>
        <taxon>Metazoa</taxon>
        <taxon>Spiralia</taxon>
        <taxon>Lophotrochozoa</taxon>
        <taxon>Mollusca</taxon>
        <taxon>Gastropoda</taxon>
        <taxon>Heterobranchia</taxon>
        <taxon>Euthyneura</taxon>
        <taxon>Panpulmonata</taxon>
        <taxon>Sacoglossa</taxon>
        <taxon>Placobranchoidea</taxon>
        <taxon>Plakobranchidae</taxon>
        <taxon>Elysia</taxon>
    </lineage>
</organism>
<dbReference type="PRINTS" id="PR00705">
    <property type="entry name" value="PAPAIN"/>
</dbReference>
<comment type="caution">
    <text evidence="12">The sequence shown here is derived from an EMBL/GenBank/DDBJ whole genome shotgun (WGS) entry which is preliminary data.</text>
</comment>
<evidence type="ECO:0000256" key="10">
    <source>
        <dbReference type="SAM" id="SignalP"/>
    </source>
</evidence>
<keyword evidence="7" id="KW-1015">Disulfide bond</keyword>
<dbReference type="CDD" id="cd02620">
    <property type="entry name" value="Peptidase_C1A_CathepsinB"/>
    <property type="match status" value="1"/>
</dbReference>
<dbReference type="InterPro" id="IPR025661">
    <property type="entry name" value="Pept_asp_AS"/>
</dbReference>
<evidence type="ECO:0000256" key="7">
    <source>
        <dbReference type="ARBA" id="ARBA00023157"/>
    </source>
</evidence>
<dbReference type="Gene3D" id="3.90.70.10">
    <property type="entry name" value="Cysteine proteinases"/>
    <property type="match status" value="1"/>
</dbReference>
<comment type="similarity">
    <text evidence="1">Belongs to the peptidase C1 family.</text>
</comment>
<dbReference type="InterPro" id="IPR012599">
    <property type="entry name" value="Propeptide_C1A"/>
</dbReference>
<evidence type="ECO:0000256" key="4">
    <source>
        <dbReference type="ARBA" id="ARBA00022801"/>
    </source>
</evidence>
<dbReference type="InterPro" id="IPR000668">
    <property type="entry name" value="Peptidase_C1A_C"/>
</dbReference>
<feature type="signal peptide" evidence="10">
    <location>
        <begin position="1"/>
        <end position="29"/>
    </location>
</feature>
<dbReference type="InterPro" id="IPR025660">
    <property type="entry name" value="Pept_his_AS"/>
</dbReference>
<comment type="function">
    <text evidence="8">Thiol protease. Has a role as a digestive enzyme.</text>
</comment>
<dbReference type="EMBL" id="JAWDGP010004803">
    <property type="protein sequence ID" value="KAK3761927.1"/>
    <property type="molecule type" value="Genomic_DNA"/>
</dbReference>
<dbReference type="InterPro" id="IPR000169">
    <property type="entry name" value="Pept_cys_AS"/>
</dbReference>
<protein>
    <recommendedName>
        <fullName evidence="9">Cathepsin B-like cysteine proteinase</fullName>
    </recommendedName>
</protein>
<dbReference type="GO" id="GO:0004197">
    <property type="term" value="F:cysteine-type endopeptidase activity"/>
    <property type="evidence" value="ECO:0007669"/>
    <property type="project" value="InterPro"/>
</dbReference>
<dbReference type="InterPro" id="IPR013128">
    <property type="entry name" value="Peptidase_C1A"/>
</dbReference>
<keyword evidence="6" id="KW-0865">Zymogen</keyword>
<evidence type="ECO:0000256" key="6">
    <source>
        <dbReference type="ARBA" id="ARBA00023145"/>
    </source>
</evidence>
<dbReference type="GO" id="GO:0006508">
    <property type="term" value="P:proteolysis"/>
    <property type="evidence" value="ECO:0007669"/>
    <property type="project" value="UniProtKB-KW"/>
</dbReference>